<keyword evidence="4" id="KW-0964">Secreted</keyword>
<dbReference type="PROSITE" id="PS50049">
    <property type="entry name" value="THD_2"/>
    <property type="match status" value="1"/>
</dbReference>
<keyword evidence="6" id="KW-0325">Glycoprotein</keyword>
<dbReference type="GO" id="GO:0005125">
    <property type="term" value="F:cytokine activity"/>
    <property type="evidence" value="ECO:0007669"/>
    <property type="project" value="UniProtKB-KW"/>
</dbReference>
<feature type="region of interest" description="Disordered" evidence="7">
    <location>
        <begin position="277"/>
        <end position="341"/>
    </location>
</feature>
<dbReference type="EMBL" id="HBUF01070997">
    <property type="protein sequence ID" value="CAG6629520.1"/>
    <property type="molecule type" value="Transcribed_RNA"/>
</dbReference>
<evidence type="ECO:0000256" key="6">
    <source>
        <dbReference type="ARBA" id="ARBA00023180"/>
    </source>
</evidence>
<organism evidence="10">
    <name type="scientific">Cacopsylla melanoneura</name>
    <dbReference type="NCBI Taxonomy" id="428564"/>
    <lineage>
        <taxon>Eukaryota</taxon>
        <taxon>Metazoa</taxon>
        <taxon>Ecdysozoa</taxon>
        <taxon>Arthropoda</taxon>
        <taxon>Hexapoda</taxon>
        <taxon>Insecta</taxon>
        <taxon>Pterygota</taxon>
        <taxon>Neoptera</taxon>
        <taxon>Paraneoptera</taxon>
        <taxon>Hemiptera</taxon>
        <taxon>Sternorrhyncha</taxon>
        <taxon>Psylloidea</taxon>
        <taxon>Psyllidae</taxon>
        <taxon>Psyllinae</taxon>
        <taxon>Cacopsylla</taxon>
    </lineage>
</organism>
<dbReference type="InterPro" id="IPR006052">
    <property type="entry name" value="TNF_dom"/>
</dbReference>
<evidence type="ECO:0000256" key="3">
    <source>
        <dbReference type="ARBA" id="ARBA00022514"/>
    </source>
</evidence>
<evidence type="ECO:0000256" key="5">
    <source>
        <dbReference type="ARBA" id="ARBA00023157"/>
    </source>
</evidence>
<evidence type="ECO:0000256" key="1">
    <source>
        <dbReference type="ARBA" id="ARBA00004613"/>
    </source>
</evidence>
<dbReference type="InterPro" id="IPR008983">
    <property type="entry name" value="Tumour_necrosis_fac-like_dom"/>
</dbReference>
<dbReference type="GO" id="GO:0006955">
    <property type="term" value="P:immune response"/>
    <property type="evidence" value="ECO:0007669"/>
    <property type="project" value="InterPro"/>
</dbReference>
<dbReference type="PANTHER" id="PTHR15151">
    <property type="entry name" value="PROTEIN EIGER"/>
    <property type="match status" value="1"/>
</dbReference>
<sequence>MKDTDQSTVIKLPIGVTDTSTHVGKKIRLRNNIRLTLPPDRFHLLQNRSLCFLCILYITYTLYLHYLISCHVIQQDDTNRFFSEEINKLSRAIVLLDQRRPQQEVAESNALVRAKYVDDLKLSLRTFVESLQSFKSDEESVVDNSSNEYEDDDSSYDEDTLVKHVGQNLMKDVNLILKPQDVKFDPESKGGQERISRADKKDLDHLLKSYKDMIPITSGDQVDMLRSNQKDMSKNCTKCSKGYLPSKESIAIKSANRAIVPSEEVIIVLPRELPDERNNDLSDRQLLNELPGQSRRVRAVPSTIASEHGQGKGKKKRKHRNAVRQNSSTKTNGAEKQSRSGGRKFVSILLKGATPTASIRDGGSVIRPWYMDTRANGNSNMDVSAHFVLQELSGKIQIMKAGLYMVYAQVYYTSPDQTNNKTDSINSYSITVSSPASSERAIAVCSVHSGLNYTSEVSCHLSIVYHLSIGDKLFLVQREPNRKILLKDGYSYFGISTLRVGS</sequence>
<dbReference type="Pfam" id="PF00229">
    <property type="entry name" value="TNF"/>
    <property type="match status" value="1"/>
</dbReference>
<proteinExistence type="inferred from homology"/>
<feature type="domain" description="THD" evidence="9">
    <location>
        <begin position="347"/>
        <end position="498"/>
    </location>
</feature>
<feature type="transmembrane region" description="Helical" evidence="8">
    <location>
        <begin position="50"/>
        <end position="68"/>
    </location>
</feature>
<dbReference type="EMBL" id="HBUF01070998">
    <property type="protein sequence ID" value="CAG6629521.1"/>
    <property type="molecule type" value="Transcribed_RNA"/>
</dbReference>
<dbReference type="GO" id="GO:0005615">
    <property type="term" value="C:extracellular space"/>
    <property type="evidence" value="ECO:0007669"/>
    <property type="project" value="UniProtKB-KW"/>
</dbReference>
<dbReference type="InterPro" id="IPR051748">
    <property type="entry name" value="TNF_Ligand_Superfamily"/>
</dbReference>
<evidence type="ECO:0000256" key="2">
    <source>
        <dbReference type="ARBA" id="ARBA00008670"/>
    </source>
</evidence>
<dbReference type="Gene3D" id="2.60.120.40">
    <property type="match status" value="1"/>
</dbReference>
<comment type="similarity">
    <text evidence="2">Belongs to the tumor necrosis factor family.</text>
</comment>
<keyword evidence="3" id="KW-0202">Cytokine</keyword>
<keyword evidence="8" id="KW-0812">Transmembrane</keyword>
<evidence type="ECO:0000256" key="4">
    <source>
        <dbReference type="ARBA" id="ARBA00022525"/>
    </source>
</evidence>
<evidence type="ECO:0000256" key="7">
    <source>
        <dbReference type="SAM" id="MobiDB-lite"/>
    </source>
</evidence>
<keyword evidence="8" id="KW-0472">Membrane</keyword>
<feature type="compositionally biased region" description="Basic residues" evidence="7">
    <location>
        <begin position="311"/>
        <end position="322"/>
    </location>
</feature>
<reference evidence="10" key="1">
    <citation type="submission" date="2021-05" db="EMBL/GenBank/DDBJ databases">
        <authorList>
            <person name="Alioto T."/>
            <person name="Alioto T."/>
            <person name="Gomez Garrido J."/>
        </authorList>
    </citation>
    <scope>NUCLEOTIDE SEQUENCE</scope>
</reference>
<accession>A0A8D8QDH2</accession>
<dbReference type="PANTHER" id="PTHR15151:SF24">
    <property type="entry name" value="A PROLIFERATION-INDUCING LIGAND-LIKE PROTEIN-RELATED"/>
    <property type="match status" value="1"/>
</dbReference>
<feature type="compositionally biased region" description="Polar residues" evidence="7">
    <location>
        <begin position="323"/>
        <end position="335"/>
    </location>
</feature>
<keyword evidence="5" id="KW-1015">Disulfide bond</keyword>
<dbReference type="SUPFAM" id="SSF49842">
    <property type="entry name" value="TNF-like"/>
    <property type="match status" value="1"/>
</dbReference>
<dbReference type="GO" id="GO:0016020">
    <property type="term" value="C:membrane"/>
    <property type="evidence" value="ECO:0007669"/>
    <property type="project" value="InterPro"/>
</dbReference>
<evidence type="ECO:0000259" key="9">
    <source>
        <dbReference type="PROSITE" id="PS50049"/>
    </source>
</evidence>
<name>A0A8D8QDH2_9HEMI</name>
<protein>
    <recommendedName>
        <fullName evidence="9">THD domain-containing protein</fullName>
    </recommendedName>
</protein>
<evidence type="ECO:0000313" key="10">
    <source>
        <dbReference type="EMBL" id="CAG6629520.1"/>
    </source>
</evidence>
<dbReference type="AlphaFoldDB" id="A0A8D8QDH2"/>
<comment type="subcellular location">
    <subcellularLocation>
        <location evidence="1">Secreted</location>
    </subcellularLocation>
</comment>
<dbReference type="GO" id="GO:0005164">
    <property type="term" value="F:tumor necrosis factor receptor binding"/>
    <property type="evidence" value="ECO:0007669"/>
    <property type="project" value="InterPro"/>
</dbReference>
<keyword evidence="8" id="KW-1133">Transmembrane helix</keyword>
<evidence type="ECO:0000256" key="8">
    <source>
        <dbReference type="SAM" id="Phobius"/>
    </source>
</evidence>